<reference evidence="2 3" key="1">
    <citation type="submission" date="2016-09" db="EMBL/GenBank/DDBJ databases">
        <title>Extensive genetic diversity and differential bi-allelic expression allows diatom success in the polar Southern Ocean.</title>
        <authorList>
            <consortium name="DOE Joint Genome Institute"/>
            <person name="Mock T."/>
            <person name="Otillar R.P."/>
            <person name="Strauss J."/>
            <person name="Dupont C."/>
            <person name="Frickenhaus S."/>
            <person name="Maumus F."/>
            <person name="Mcmullan M."/>
            <person name="Sanges R."/>
            <person name="Schmutz J."/>
            <person name="Toseland A."/>
            <person name="Valas R."/>
            <person name="Veluchamy A."/>
            <person name="Ward B.J."/>
            <person name="Allen A."/>
            <person name="Barry K."/>
            <person name="Falciatore A."/>
            <person name="Ferrante M."/>
            <person name="Fortunato A.E."/>
            <person name="Gloeckner G."/>
            <person name="Gruber A."/>
            <person name="Hipkin R."/>
            <person name="Janech M."/>
            <person name="Kroth P."/>
            <person name="Leese F."/>
            <person name="Lindquist E."/>
            <person name="Lyon B.R."/>
            <person name="Martin J."/>
            <person name="Mayer C."/>
            <person name="Parker M."/>
            <person name="Quesneville H."/>
            <person name="Raymond J."/>
            <person name="Uhlig C."/>
            <person name="Valentin K.U."/>
            <person name="Worden A.Z."/>
            <person name="Armbrust E.V."/>
            <person name="Bowler C."/>
            <person name="Green B."/>
            <person name="Moulton V."/>
            <person name="Van Oosterhout C."/>
            <person name="Grigoriev I."/>
        </authorList>
    </citation>
    <scope>NUCLEOTIDE SEQUENCE [LARGE SCALE GENOMIC DNA]</scope>
    <source>
        <strain evidence="2 3">CCMP1102</strain>
    </source>
</reference>
<feature type="compositionally biased region" description="Basic residues" evidence="1">
    <location>
        <begin position="22"/>
        <end position="37"/>
    </location>
</feature>
<feature type="compositionally biased region" description="Polar residues" evidence="1">
    <location>
        <begin position="11"/>
        <end position="21"/>
    </location>
</feature>
<dbReference type="Proteomes" id="UP000095751">
    <property type="component" value="Unassembled WGS sequence"/>
</dbReference>
<evidence type="ECO:0000256" key="1">
    <source>
        <dbReference type="SAM" id="MobiDB-lite"/>
    </source>
</evidence>
<gene>
    <name evidence="2" type="ORF">FRACYDRAFT_263666</name>
</gene>
<keyword evidence="3" id="KW-1185">Reference proteome</keyword>
<evidence type="ECO:0000313" key="3">
    <source>
        <dbReference type="Proteomes" id="UP000095751"/>
    </source>
</evidence>
<dbReference type="KEGG" id="fcy:FRACYDRAFT_263666"/>
<dbReference type="OrthoDB" id="45535at2759"/>
<dbReference type="AlphaFoldDB" id="A0A1E7EY02"/>
<accession>A0A1E7EY02</accession>
<protein>
    <submittedName>
        <fullName evidence="2">Uncharacterized protein</fullName>
    </submittedName>
</protein>
<dbReference type="EMBL" id="KV784370">
    <property type="protein sequence ID" value="OEU10699.1"/>
    <property type="molecule type" value="Genomic_DNA"/>
</dbReference>
<sequence length="121" mass="13322">MAQGNGKLGKASSSRVKSVGSQRRKSGRTAKKTHKGSSKIETKDKGIVSATKQINRKNERLIAAKATNAHTKFYLNDLSTKGKNENQRQTAVRNKRQGKASKLSDRLRVQIDKLGVAKSKF</sequence>
<proteinExistence type="predicted"/>
<feature type="region of interest" description="Disordered" evidence="1">
    <location>
        <begin position="1"/>
        <end position="49"/>
    </location>
</feature>
<name>A0A1E7EY02_9STRA</name>
<dbReference type="InParanoid" id="A0A1E7EY02"/>
<organism evidence="2 3">
    <name type="scientific">Fragilariopsis cylindrus CCMP1102</name>
    <dbReference type="NCBI Taxonomy" id="635003"/>
    <lineage>
        <taxon>Eukaryota</taxon>
        <taxon>Sar</taxon>
        <taxon>Stramenopiles</taxon>
        <taxon>Ochrophyta</taxon>
        <taxon>Bacillariophyta</taxon>
        <taxon>Bacillariophyceae</taxon>
        <taxon>Bacillariophycidae</taxon>
        <taxon>Bacillariales</taxon>
        <taxon>Bacillariaceae</taxon>
        <taxon>Fragilariopsis</taxon>
    </lineage>
</organism>
<evidence type="ECO:0000313" key="2">
    <source>
        <dbReference type="EMBL" id="OEU10699.1"/>
    </source>
</evidence>